<sequence length="86" mass="9120">MGYGLGVFLLALGLILAFAVQDMIDAVDLTMVGYILCLAGVLVIVLTAVQLNARRRTTTTATTTDAEGRQATTQRRTESDPPPPAI</sequence>
<evidence type="ECO:0000313" key="4">
    <source>
        <dbReference type="EMBL" id="PUA80669.1"/>
    </source>
</evidence>
<dbReference type="OrthoDB" id="3788850at2"/>
<dbReference type="AlphaFoldDB" id="A0A2R7YXQ5"/>
<feature type="transmembrane region" description="Helical" evidence="2">
    <location>
        <begin position="29"/>
        <end position="49"/>
    </location>
</feature>
<gene>
    <name evidence="4" type="ORF">C7S10_13020</name>
</gene>
<accession>A0A2R7YXQ5</accession>
<protein>
    <recommendedName>
        <fullName evidence="3">DUF6458 domain-containing protein</fullName>
    </recommendedName>
</protein>
<dbReference type="InterPro" id="IPR045597">
    <property type="entry name" value="DUF6458"/>
</dbReference>
<evidence type="ECO:0000256" key="1">
    <source>
        <dbReference type="SAM" id="MobiDB-lite"/>
    </source>
</evidence>
<feature type="region of interest" description="Disordered" evidence="1">
    <location>
        <begin position="57"/>
        <end position="86"/>
    </location>
</feature>
<dbReference type="EMBL" id="PYXZ01000005">
    <property type="protein sequence ID" value="PUA80669.1"/>
    <property type="molecule type" value="Genomic_DNA"/>
</dbReference>
<dbReference type="Pfam" id="PF20059">
    <property type="entry name" value="DUF6458"/>
    <property type="match status" value="1"/>
</dbReference>
<keyword evidence="2" id="KW-0812">Transmembrane</keyword>
<feature type="domain" description="DUF6458" evidence="3">
    <location>
        <begin position="1"/>
        <end position="78"/>
    </location>
</feature>
<keyword evidence="2" id="KW-1133">Transmembrane helix</keyword>
<evidence type="ECO:0000259" key="3">
    <source>
        <dbReference type="Pfam" id="PF20059"/>
    </source>
</evidence>
<proteinExistence type="predicted"/>
<keyword evidence="5" id="KW-1185">Reference proteome</keyword>
<comment type="caution">
    <text evidence="4">The sequence shown here is derived from an EMBL/GenBank/DDBJ whole genome shotgun (WGS) entry which is preliminary data.</text>
</comment>
<keyword evidence="2" id="KW-0472">Membrane</keyword>
<reference evidence="4 5" key="1">
    <citation type="submission" date="2018-03" db="EMBL/GenBank/DDBJ databases">
        <authorList>
            <person name="Keele B.F."/>
        </authorList>
    </citation>
    <scope>NUCLEOTIDE SEQUENCE [LARGE SCALE GENOMIC DNA]</scope>
    <source>
        <strain evidence="4 5">IB-3</strain>
    </source>
</reference>
<evidence type="ECO:0000256" key="2">
    <source>
        <dbReference type="SAM" id="Phobius"/>
    </source>
</evidence>
<dbReference type="Proteomes" id="UP000244867">
    <property type="component" value="Unassembled WGS sequence"/>
</dbReference>
<evidence type="ECO:0000313" key="5">
    <source>
        <dbReference type="Proteomes" id="UP000244867"/>
    </source>
</evidence>
<dbReference type="RefSeq" id="WP_108344863.1">
    <property type="nucleotide sequence ID" value="NZ_PYXZ01000005.1"/>
</dbReference>
<name>A0A2R7YXQ5_9ACTN</name>
<organism evidence="4 5">
    <name type="scientific">Nocardioides currus</name>
    <dbReference type="NCBI Taxonomy" id="2133958"/>
    <lineage>
        <taxon>Bacteria</taxon>
        <taxon>Bacillati</taxon>
        <taxon>Actinomycetota</taxon>
        <taxon>Actinomycetes</taxon>
        <taxon>Propionibacteriales</taxon>
        <taxon>Nocardioidaceae</taxon>
        <taxon>Nocardioides</taxon>
    </lineage>
</organism>